<comment type="caution">
    <text evidence="14">The sequence shown here is derived from an EMBL/GenBank/DDBJ whole genome shotgun (WGS) entry which is preliminary data.</text>
</comment>
<feature type="domain" description="C2H2-type" evidence="13">
    <location>
        <begin position="559"/>
        <end position="587"/>
    </location>
</feature>
<evidence type="ECO:0000256" key="6">
    <source>
        <dbReference type="ARBA" id="ARBA00022833"/>
    </source>
</evidence>
<feature type="domain" description="C2H2-type" evidence="13">
    <location>
        <begin position="703"/>
        <end position="731"/>
    </location>
</feature>
<name>A0AAW0W8R8_CHEQU</name>
<feature type="domain" description="C2H2-type" evidence="13">
    <location>
        <begin position="675"/>
        <end position="702"/>
    </location>
</feature>
<dbReference type="SMART" id="SM00355">
    <property type="entry name" value="ZnF_C2H2"/>
    <property type="match status" value="10"/>
</dbReference>
<feature type="region of interest" description="Disordered" evidence="12">
    <location>
        <begin position="325"/>
        <end position="362"/>
    </location>
</feature>
<evidence type="ECO:0000256" key="11">
    <source>
        <dbReference type="PROSITE-ProRule" id="PRU00042"/>
    </source>
</evidence>
<accession>A0AAW0W8R8</accession>
<dbReference type="Proteomes" id="UP001445076">
    <property type="component" value="Unassembled WGS sequence"/>
</dbReference>
<feature type="domain" description="C2H2-type" evidence="13">
    <location>
        <begin position="624"/>
        <end position="646"/>
    </location>
</feature>
<proteinExistence type="inferred from homology"/>
<comment type="subcellular location">
    <subcellularLocation>
        <location evidence="1">Nucleus</location>
    </subcellularLocation>
</comment>
<evidence type="ECO:0000256" key="1">
    <source>
        <dbReference type="ARBA" id="ARBA00004123"/>
    </source>
</evidence>
<dbReference type="FunFam" id="3.30.160.60:FF:001370">
    <property type="entry name" value="Zinc finger protein"/>
    <property type="match status" value="1"/>
</dbReference>
<gene>
    <name evidence="14" type="ORF">OTU49_010311</name>
</gene>
<dbReference type="InterPro" id="IPR013087">
    <property type="entry name" value="Znf_C2H2_type"/>
</dbReference>
<comment type="similarity">
    <text evidence="2">Belongs to the krueppel C2H2-type zinc-finger protein family.</text>
</comment>
<keyword evidence="15" id="KW-1185">Reference proteome</keyword>
<evidence type="ECO:0000256" key="7">
    <source>
        <dbReference type="ARBA" id="ARBA00023015"/>
    </source>
</evidence>
<feature type="domain" description="C2H2-type" evidence="13">
    <location>
        <begin position="499"/>
        <end position="527"/>
    </location>
</feature>
<reference evidence="14 15" key="1">
    <citation type="journal article" date="2024" name="BMC Genomics">
        <title>Genome assembly of redclaw crayfish (Cherax quadricarinatus) provides insights into its immune adaptation and hypoxia tolerance.</title>
        <authorList>
            <person name="Liu Z."/>
            <person name="Zheng J."/>
            <person name="Li H."/>
            <person name="Fang K."/>
            <person name="Wang S."/>
            <person name="He J."/>
            <person name="Zhou D."/>
            <person name="Weng S."/>
            <person name="Chi M."/>
            <person name="Gu Z."/>
            <person name="He J."/>
            <person name="Li F."/>
            <person name="Wang M."/>
        </authorList>
    </citation>
    <scope>NUCLEOTIDE SEQUENCE [LARGE SCALE GENOMIC DNA]</scope>
    <source>
        <strain evidence="14">ZL_2023a</strain>
    </source>
</reference>
<keyword evidence="8" id="KW-0238">DNA-binding</keyword>
<evidence type="ECO:0000256" key="4">
    <source>
        <dbReference type="ARBA" id="ARBA00022737"/>
    </source>
</evidence>
<dbReference type="GO" id="GO:0005634">
    <property type="term" value="C:nucleus"/>
    <property type="evidence" value="ECO:0007669"/>
    <property type="project" value="UniProtKB-SubCell"/>
</dbReference>
<evidence type="ECO:0000313" key="14">
    <source>
        <dbReference type="EMBL" id="KAK8726570.1"/>
    </source>
</evidence>
<keyword evidence="10" id="KW-0539">Nucleus</keyword>
<feature type="compositionally biased region" description="Acidic residues" evidence="12">
    <location>
        <begin position="379"/>
        <end position="397"/>
    </location>
</feature>
<feature type="domain" description="C2H2-type" evidence="13">
    <location>
        <begin position="529"/>
        <end position="557"/>
    </location>
</feature>
<dbReference type="Gene3D" id="3.30.160.60">
    <property type="entry name" value="Classic Zinc Finger"/>
    <property type="match status" value="6"/>
</dbReference>
<evidence type="ECO:0000256" key="3">
    <source>
        <dbReference type="ARBA" id="ARBA00022723"/>
    </source>
</evidence>
<feature type="compositionally biased region" description="Basic and acidic residues" evidence="12">
    <location>
        <begin position="331"/>
        <end position="356"/>
    </location>
</feature>
<dbReference type="EMBL" id="JARKIK010000079">
    <property type="protein sequence ID" value="KAK8726570.1"/>
    <property type="molecule type" value="Genomic_DNA"/>
</dbReference>
<sequence>MSELHPAPKAPEMSSQAKLSGLNMPDIQPQSTSTGIPIVMSEDVYNGSLDGRQQCFVLVDESTVGVMPEDSTVQRLLTEQEASMSVSSEKRVQVKQIERGKTLEVMHVGNKETVGVMHVQDGRTVEVLHMADGKTVEVVQMDEGKTLEVMHIDAGKHSEVIHVDGSSSIELMSESDPVKRSLTTQSSHDSTALSLRSLAPVNPSIVLSTGKNSLLTGQEFSHMTSTNVSPSIVFSGSKDVLSSSVDSLNNMNNTIIISWSSISPEIENTRATQTDPCNACGPSMNLFFCTFFVDGSVQTQCDMPTKCHASVSTISSAQCRVQPELRNNGDYTDRDPLPHKMEAEERYESDRTDPRFSKSGRILKGKDPLFKLNSGLMDGDQDCDPDFELQGDENDEENTGHQSLAYRKKRGRKRKRRLPSPDDFDEELALVNGVETDGIKTESIIKEEPVDADDDELAMEILKTKGYGLRTKRRPKKLSDMHYMEEKVIKKRIERSQEFSCQMCKKIFPTFSRLQRHAKDEHDSTEFAFPCDLCGVVFTRPHNLERHKDTKHGDGERRFVCEHCGRRFGRQDVLSVHISMVHFKKTLQGKKGPSILGPNTVHCTSCDKFFSKEQKLREHRQGNLTCNDCSISFECKTSLRIHQYKHHPTACNECGKVCDSKQQMYFHRLSHAPKFVCKYCNKGFLWKSQYTVHMATHTGEKNVLCDICGKSFAHKLAVSKHKWQEHNESNKKFKCPTCGKSFVYKGKLQSHVRSHTGEKPFMCHLCPSTFSQRCNLTAHIKSVHGVYIQSIKSDGTTHTQLVKYKRAKKVAPTEPPPAVVNTVIAPPDEPPTTDQPQVAIQEQVQMSESFETEAAVYQIVYAYPQ</sequence>
<dbReference type="InterPro" id="IPR036236">
    <property type="entry name" value="Znf_C2H2_sf"/>
</dbReference>
<feature type="domain" description="C2H2-type" evidence="13">
    <location>
        <begin position="761"/>
        <end position="784"/>
    </location>
</feature>
<feature type="region of interest" description="Disordered" evidence="12">
    <location>
        <begin position="374"/>
        <end position="421"/>
    </location>
</feature>
<feature type="region of interest" description="Disordered" evidence="12">
    <location>
        <begin position="1"/>
        <end position="34"/>
    </location>
</feature>
<dbReference type="PANTHER" id="PTHR24394">
    <property type="entry name" value="ZINC FINGER PROTEIN"/>
    <property type="match status" value="1"/>
</dbReference>
<evidence type="ECO:0000256" key="10">
    <source>
        <dbReference type="ARBA" id="ARBA00023242"/>
    </source>
</evidence>
<evidence type="ECO:0000256" key="8">
    <source>
        <dbReference type="ARBA" id="ARBA00023125"/>
    </source>
</evidence>
<dbReference type="GO" id="GO:0003690">
    <property type="term" value="F:double-stranded DNA binding"/>
    <property type="evidence" value="ECO:0007669"/>
    <property type="project" value="UniProtKB-ARBA"/>
</dbReference>
<dbReference type="FunFam" id="3.30.160.60:FF:000110">
    <property type="entry name" value="Zinc finger protein-like"/>
    <property type="match status" value="1"/>
</dbReference>
<dbReference type="AlphaFoldDB" id="A0AAW0W8R8"/>
<evidence type="ECO:0000256" key="5">
    <source>
        <dbReference type="ARBA" id="ARBA00022771"/>
    </source>
</evidence>
<keyword evidence="6" id="KW-0862">Zinc</keyword>
<dbReference type="FunFam" id="3.30.160.60:FF:000446">
    <property type="entry name" value="Zinc finger protein"/>
    <property type="match status" value="1"/>
</dbReference>
<dbReference type="PROSITE" id="PS50157">
    <property type="entry name" value="ZINC_FINGER_C2H2_2"/>
    <property type="match status" value="8"/>
</dbReference>
<keyword evidence="9" id="KW-0804">Transcription</keyword>
<feature type="compositionally biased region" description="Basic residues" evidence="12">
    <location>
        <begin position="406"/>
        <end position="418"/>
    </location>
</feature>
<protein>
    <recommendedName>
        <fullName evidence="13">C2H2-type domain-containing protein</fullName>
    </recommendedName>
</protein>
<evidence type="ECO:0000256" key="9">
    <source>
        <dbReference type="ARBA" id="ARBA00023163"/>
    </source>
</evidence>
<keyword evidence="4" id="KW-0677">Repeat</keyword>
<evidence type="ECO:0000313" key="15">
    <source>
        <dbReference type="Proteomes" id="UP001445076"/>
    </source>
</evidence>
<dbReference type="SUPFAM" id="SSF57667">
    <property type="entry name" value="beta-beta-alpha zinc fingers"/>
    <property type="match status" value="6"/>
</dbReference>
<dbReference type="PANTHER" id="PTHR24394:SF29">
    <property type="entry name" value="MYONEURIN"/>
    <property type="match status" value="1"/>
</dbReference>
<dbReference type="GO" id="GO:0000981">
    <property type="term" value="F:DNA-binding transcription factor activity, RNA polymerase II-specific"/>
    <property type="evidence" value="ECO:0007669"/>
    <property type="project" value="TreeGrafter"/>
</dbReference>
<keyword evidence="7" id="KW-0805">Transcription regulation</keyword>
<keyword evidence="3" id="KW-0479">Metal-binding</keyword>
<dbReference type="PROSITE" id="PS00028">
    <property type="entry name" value="ZINC_FINGER_C2H2_1"/>
    <property type="match status" value="7"/>
</dbReference>
<dbReference type="GO" id="GO:0008270">
    <property type="term" value="F:zinc ion binding"/>
    <property type="evidence" value="ECO:0007669"/>
    <property type="project" value="UniProtKB-KW"/>
</dbReference>
<dbReference type="Pfam" id="PF00096">
    <property type="entry name" value="zf-C2H2"/>
    <property type="match status" value="4"/>
</dbReference>
<evidence type="ECO:0000256" key="2">
    <source>
        <dbReference type="ARBA" id="ARBA00006991"/>
    </source>
</evidence>
<evidence type="ECO:0000259" key="13">
    <source>
        <dbReference type="PROSITE" id="PS50157"/>
    </source>
</evidence>
<evidence type="ECO:0000256" key="12">
    <source>
        <dbReference type="SAM" id="MobiDB-lite"/>
    </source>
</evidence>
<organism evidence="14 15">
    <name type="scientific">Cherax quadricarinatus</name>
    <name type="common">Australian red claw crayfish</name>
    <dbReference type="NCBI Taxonomy" id="27406"/>
    <lineage>
        <taxon>Eukaryota</taxon>
        <taxon>Metazoa</taxon>
        <taxon>Ecdysozoa</taxon>
        <taxon>Arthropoda</taxon>
        <taxon>Crustacea</taxon>
        <taxon>Multicrustacea</taxon>
        <taxon>Malacostraca</taxon>
        <taxon>Eumalacostraca</taxon>
        <taxon>Eucarida</taxon>
        <taxon>Decapoda</taxon>
        <taxon>Pleocyemata</taxon>
        <taxon>Astacidea</taxon>
        <taxon>Parastacoidea</taxon>
        <taxon>Parastacidae</taxon>
        <taxon>Cherax</taxon>
    </lineage>
</organism>
<keyword evidence="5 11" id="KW-0863">Zinc-finger</keyword>
<feature type="domain" description="C2H2-type" evidence="13">
    <location>
        <begin position="733"/>
        <end position="760"/>
    </location>
</feature>